<dbReference type="SUPFAM" id="SSF88946">
    <property type="entry name" value="Sigma2 domain of RNA polymerase sigma factors"/>
    <property type="match status" value="1"/>
</dbReference>
<evidence type="ECO:0000256" key="1">
    <source>
        <dbReference type="ARBA" id="ARBA00010641"/>
    </source>
</evidence>
<dbReference type="InterPro" id="IPR036388">
    <property type="entry name" value="WH-like_DNA-bd_sf"/>
</dbReference>
<evidence type="ECO:0000313" key="7">
    <source>
        <dbReference type="EMBL" id="MDT9597362.1"/>
    </source>
</evidence>
<keyword evidence="4" id="KW-0804">Transcription</keyword>
<evidence type="ECO:0000259" key="5">
    <source>
        <dbReference type="Pfam" id="PF04542"/>
    </source>
</evidence>
<feature type="domain" description="RNA polymerase sigma factor 70 region 4 type 2" evidence="6">
    <location>
        <begin position="100"/>
        <end position="148"/>
    </location>
</feature>
<gene>
    <name evidence="7" type="ORF">RQX22_00160</name>
</gene>
<dbReference type="PANTHER" id="PTHR43133">
    <property type="entry name" value="RNA POLYMERASE ECF-TYPE SIGMA FACTO"/>
    <property type="match status" value="1"/>
</dbReference>
<keyword evidence="3" id="KW-0731">Sigma factor</keyword>
<dbReference type="InterPro" id="IPR013249">
    <property type="entry name" value="RNA_pol_sigma70_r4_t2"/>
</dbReference>
<evidence type="ECO:0000256" key="3">
    <source>
        <dbReference type="ARBA" id="ARBA00023082"/>
    </source>
</evidence>
<keyword evidence="2" id="KW-0805">Transcription regulation</keyword>
<dbReference type="Gene3D" id="1.10.10.10">
    <property type="entry name" value="Winged helix-like DNA-binding domain superfamily/Winged helix DNA-binding domain"/>
    <property type="match status" value="1"/>
</dbReference>
<sequence>MTAFTDMLRKARTAVLRRGVPADDAEDLVQEAFLRLEGYEREHAVRSKEAFLVSAAVNLSVDRARRAGRAPFDASVFDLENIPSDLAGPDEILSGRARLERLQEGVARLPEKTRRMLIARRIEGLNYRAIADREGSSVSAVEKQVARATLNLMKWMDGW</sequence>
<dbReference type="Proteomes" id="UP001259572">
    <property type="component" value="Unassembled WGS sequence"/>
</dbReference>
<evidence type="ECO:0000313" key="8">
    <source>
        <dbReference type="Proteomes" id="UP001259572"/>
    </source>
</evidence>
<comment type="caution">
    <text evidence="7">The sequence shown here is derived from an EMBL/GenBank/DDBJ whole genome shotgun (WGS) entry which is preliminary data.</text>
</comment>
<comment type="similarity">
    <text evidence="1">Belongs to the sigma-70 factor family. ECF subfamily.</text>
</comment>
<dbReference type="InterPro" id="IPR014284">
    <property type="entry name" value="RNA_pol_sigma-70_dom"/>
</dbReference>
<dbReference type="SUPFAM" id="SSF88659">
    <property type="entry name" value="Sigma3 and sigma4 domains of RNA polymerase sigma factors"/>
    <property type="match status" value="1"/>
</dbReference>
<dbReference type="Pfam" id="PF04542">
    <property type="entry name" value="Sigma70_r2"/>
    <property type="match status" value="1"/>
</dbReference>
<name>A0ABU3Q272_9SPHN</name>
<proteinExistence type="inferred from homology"/>
<dbReference type="Gene3D" id="1.10.1740.10">
    <property type="match status" value="1"/>
</dbReference>
<evidence type="ECO:0000256" key="4">
    <source>
        <dbReference type="ARBA" id="ARBA00023163"/>
    </source>
</evidence>
<dbReference type="NCBIfam" id="TIGR02937">
    <property type="entry name" value="sigma70-ECF"/>
    <property type="match status" value="1"/>
</dbReference>
<evidence type="ECO:0000256" key="2">
    <source>
        <dbReference type="ARBA" id="ARBA00023015"/>
    </source>
</evidence>
<dbReference type="Pfam" id="PF08281">
    <property type="entry name" value="Sigma70_r4_2"/>
    <property type="match status" value="1"/>
</dbReference>
<keyword evidence="8" id="KW-1185">Reference proteome</keyword>
<organism evidence="7 8">
    <name type="scientific">Sphingosinicella rhizophila</name>
    <dbReference type="NCBI Taxonomy" id="3050082"/>
    <lineage>
        <taxon>Bacteria</taxon>
        <taxon>Pseudomonadati</taxon>
        <taxon>Pseudomonadota</taxon>
        <taxon>Alphaproteobacteria</taxon>
        <taxon>Sphingomonadales</taxon>
        <taxon>Sphingosinicellaceae</taxon>
        <taxon>Sphingosinicella</taxon>
    </lineage>
</organism>
<dbReference type="PANTHER" id="PTHR43133:SF63">
    <property type="entry name" value="RNA POLYMERASE SIGMA FACTOR FECI-RELATED"/>
    <property type="match status" value="1"/>
</dbReference>
<dbReference type="InterPro" id="IPR013325">
    <property type="entry name" value="RNA_pol_sigma_r2"/>
</dbReference>
<dbReference type="InterPro" id="IPR039425">
    <property type="entry name" value="RNA_pol_sigma-70-like"/>
</dbReference>
<reference evidence="7 8" key="1">
    <citation type="submission" date="2023-05" db="EMBL/GenBank/DDBJ databases">
        <authorList>
            <person name="Guo Y."/>
        </authorList>
    </citation>
    <scope>NUCLEOTIDE SEQUENCE [LARGE SCALE GENOMIC DNA]</scope>
    <source>
        <strain evidence="7 8">GR2756</strain>
    </source>
</reference>
<accession>A0ABU3Q272</accession>
<dbReference type="RefSeq" id="WP_315722526.1">
    <property type="nucleotide sequence ID" value="NZ_JAVUPU010000001.1"/>
</dbReference>
<feature type="domain" description="RNA polymerase sigma-70 region 2" evidence="5">
    <location>
        <begin position="7"/>
        <end position="69"/>
    </location>
</feature>
<evidence type="ECO:0000259" key="6">
    <source>
        <dbReference type="Pfam" id="PF08281"/>
    </source>
</evidence>
<dbReference type="InterPro" id="IPR007627">
    <property type="entry name" value="RNA_pol_sigma70_r2"/>
</dbReference>
<protein>
    <submittedName>
        <fullName evidence="7">RNA polymerase sigma factor</fullName>
    </submittedName>
</protein>
<dbReference type="InterPro" id="IPR013324">
    <property type="entry name" value="RNA_pol_sigma_r3/r4-like"/>
</dbReference>
<dbReference type="EMBL" id="JAVUPU010000001">
    <property type="protein sequence ID" value="MDT9597362.1"/>
    <property type="molecule type" value="Genomic_DNA"/>
</dbReference>